<dbReference type="AlphaFoldDB" id="A0A2U1AW35"/>
<dbReference type="InterPro" id="IPR027417">
    <property type="entry name" value="P-loop_NTPase"/>
</dbReference>
<feature type="binding site" evidence="10">
    <location>
        <position position="242"/>
    </location>
    <ligand>
        <name>K(+)</name>
        <dbReference type="ChEBI" id="CHEBI:29103"/>
    </ligand>
</feature>
<dbReference type="Proteomes" id="UP000245959">
    <property type="component" value="Unassembled WGS sequence"/>
</dbReference>
<keyword evidence="14" id="KW-1185">Reference proteome</keyword>
<accession>A0A2U1AW35</accession>
<dbReference type="CDD" id="cd04164">
    <property type="entry name" value="trmE"/>
    <property type="match status" value="1"/>
</dbReference>
<comment type="subcellular location">
    <subcellularLocation>
        <location evidence="10">Cytoplasm</location>
    </subcellularLocation>
</comment>
<dbReference type="Gene3D" id="3.30.1360.120">
    <property type="entry name" value="Probable tRNA modification gtpase trme, domain 1"/>
    <property type="match status" value="1"/>
</dbReference>
<dbReference type="EC" id="3.6.-.-" evidence="10"/>
<dbReference type="SUPFAM" id="SSF52540">
    <property type="entry name" value="P-loop containing nucleoside triphosphate hydrolases"/>
    <property type="match status" value="1"/>
</dbReference>
<feature type="binding site" evidence="10">
    <location>
        <begin position="221"/>
        <end position="226"/>
    </location>
    <ligand>
        <name>GTP</name>
        <dbReference type="ChEBI" id="CHEBI:37565"/>
    </ligand>
</feature>
<dbReference type="GO" id="GO:0003924">
    <property type="term" value="F:GTPase activity"/>
    <property type="evidence" value="ECO:0007669"/>
    <property type="project" value="UniProtKB-UniRule"/>
</dbReference>
<evidence type="ECO:0000256" key="11">
    <source>
        <dbReference type="RuleBase" id="RU003313"/>
    </source>
</evidence>
<comment type="similarity">
    <text evidence="1 10 11">Belongs to the TRAFAC class TrmE-Era-EngA-EngB-Septin-like GTPase superfamily. TrmE GTPase family.</text>
</comment>
<evidence type="ECO:0000259" key="12">
    <source>
        <dbReference type="PROSITE" id="PS51709"/>
    </source>
</evidence>
<dbReference type="Pfam" id="PF10396">
    <property type="entry name" value="TrmE_N"/>
    <property type="match status" value="1"/>
</dbReference>
<keyword evidence="3 10" id="KW-0819">tRNA processing</keyword>
<name>A0A2U1AW35_9BACT</name>
<comment type="caution">
    <text evidence="10">Lacks conserved residue(s) required for the propagation of feature annotation.</text>
</comment>
<comment type="subunit">
    <text evidence="10">Homodimer. Heterotetramer of two MnmE and two MnmG subunits.</text>
</comment>
<comment type="caution">
    <text evidence="13">The sequence shown here is derived from an EMBL/GenBank/DDBJ whole genome shotgun (WGS) entry which is preliminary data.</text>
</comment>
<dbReference type="InterPro" id="IPR006073">
    <property type="entry name" value="GTP-bd"/>
</dbReference>
<dbReference type="GeneID" id="78295606"/>
<dbReference type="InterPro" id="IPR027266">
    <property type="entry name" value="TrmE/GcvT-like"/>
</dbReference>
<gene>
    <name evidence="10" type="primary">mnmE</name>
    <name evidence="10" type="synonym">trmE</name>
    <name evidence="13" type="ORF">C8D82_11654</name>
</gene>
<dbReference type="Gene3D" id="1.20.120.430">
    <property type="entry name" value="tRNA modification GTPase MnmE domain 2"/>
    <property type="match status" value="1"/>
</dbReference>
<evidence type="ECO:0000256" key="5">
    <source>
        <dbReference type="ARBA" id="ARBA00022741"/>
    </source>
</evidence>
<comment type="cofactor">
    <cofactor evidence="10">
        <name>K(+)</name>
        <dbReference type="ChEBI" id="CHEBI:29103"/>
    </cofactor>
    <text evidence="10">Binds 1 potassium ion per subunit.</text>
</comment>
<evidence type="ECO:0000256" key="6">
    <source>
        <dbReference type="ARBA" id="ARBA00022801"/>
    </source>
</evidence>
<keyword evidence="5 10" id="KW-0547">Nucleotide-binding</keyword>
<dbReference type="PROSITE" id="PS51709">
    <property type="entry name" value="G_TRME"/>
    <property type="match status" value="1"/>
</dbReference>
<evidence type="ECO:0000313" key="13">
    <source>
        <dbReference type="EMBL" id="PVY40603.1"/>
    </source>
</evidence>
<feature type="binding site" evidence="10">
    <location>
        <begin position="240"/>
        <end position="246"/>
    </location>
    <ligand>
        <name>GTP</name>
        <dbReference type="ChEBI" id="CHEBI:37565"/>
    </ligand>
</feature>
<sequence length="442" mass="47175">MNTFDNIAAPATGIGGAITILRLSGPDALAIGGRVWRSRTSLAEAPPRTMLLGKVGPDPALAVYMKAPASYTGDDVVELHCHGGAAAAEQALKLVLASGCRMAEPGEFTFRAFVNGKLDLVQAEAVGDVISAGSDMAFKLAEKQLAGALSSRLETLYEELNNLRAEAESHLDFPDEELAWEEGVPERIRAVANELKRLLATRGIGATLRDGVNLVIAGRPNAGKSSLLNRLLGMERAIVTSIPGTTRDTIEASTVLRGLPVRLTDTAGIRSSSDPIEQLGVERSRRSIEGAQVTFWLLDASGDELDLELAEMARHPAPGRIAVWNKLDLAPQRALPELDGPTVRISAKTGEGIEKLLDAFAREAVDTPRPELPEVAVNARHARLLEEAAGLLPDAAAHFECGEFELAGLMLRDALHTVGEIIGKTVEPDILDNIFSRFCIGK</sequence>
<evidence type="ECO:0000256" key="4">
    <source>
        <dbReference type="ARBA" id="ARBA00022723"/>
    </source>
</evidence>
<dbReference type="InterPro" id="IPR005225">
    <property type="entry name" value="Small_GTP-bd"/>
</dbReference>
<feature type="binding site" evidence="10">
    <location>
        <position position="225"/>
    </location>
    <ligand>
        <name>Mg(2+)</name>
        <dbReference type="ChEBI" id="CHEBI:18420"/>
    </ligand>
</feature>
<evidence type="ECO:0000256" key="3">
    <source>
        <dbReference type="ARBA" id="ARBA00022694"/>
    </source>
</evidence>
<dbReference type="RefSeq" id="WP_116884308.1">
    <property type="nucleotide sequence ID" value="NZ_CABMMC010000011.1"/>
</dbReference>
<dbReference type="OrthoDB" id="9805918at2"/>
<dbReference type="InterPro" id="IPR018948">
    <property type="entry name" value="GTP-bd_TrmE_N"/>
</dbReference>
<feature type="binding site" evidence="10">
    <location>
        <position position="78"/>
    </location>
    <ligand>
        <name>(6S)-5-formyl-5,6,7,8-tetrahydrofolate</name>
        <dbReference type="ChEBI" id="CHEBI:57457"/>
    </ligand>
</feature>
<dbReference type="GO" id="GO:0046872">
    <property type="term" value="F:metal ion binding"/>
    <property type="evidence" value="ECO:0007669"/>
    <property type="project" value="UniProtKB-KW"/>
</dbReference>
<feature type="binding site" evidence="10">
    <location>
        <position position="117"/>
    </location>
    <ligand>
        <name>(6S)-5-formyl-5,6,7,8-tetrahydrofolate</name>
        <dbReference type="ChEBI" id="CHEBI:57457"/>
    </ligand>
</feature>
<keyword evidence="6 10" id="KW-0378">Hydrolase</keyword>
<dbReference type="InterPro" id="IPR031168">
    <property type="entry name" value="G_TrmE"/>
</dbReference>
<evidence type="ECO:0000256" key="7">
    <source>
        <dbReference type="ARBA" id="ARBA00022842"/>
    </source>
</evidence>
<dbReference type="EMBL" id="QEKH01000016">
    <property type="protein sequence ID" value="PVY40603.1"/>
    <property type="molecule type" value="Genomic_DNA"/>
</dbReference>
<organism evidence="13 14">
    <name type="scientific">Victivallis vadensis</name>
    <dbReference type="NCBI Taxonomy" id="172901"/>
    <lineage>
        <taxon>Bacteria</taxon>
        <taxon>Pseudomonadati</taxon>
        <taxon>Lentisphaerota</taxon>
        <taxon>Lentisphaeria</taxon>
        <taxon>Victivallales</taxon>
        <taxon>Victivallaceae</taxon>
        <taxon>Victivallis</taxon>
    </lineage>
</organism>
<feature type="domain" description="TrmE-type G" evidence="12">
    <location>
        <begin position="211"/>
        <end position="365"/>
    </location>
</feature>
<dbReference type="CDD" id="cd14858">
    <property type="entry name" value="TrmE_N"/>
    <property type="match status" value="1"/>
</dbReference>
<evidence type="ECO:0000256" key="10">
    <source>
        <dbReference type="HAMAP-Rule" id="MF_00379"/>
    </source>
</evidence>
<evidence type="ECO:0000256" key="9">
    <source>
        <dbReference type="ARBA" id="ARBA00023134"/>
    </source>
</evidence>
<dbReference type="GO" id="GO:0005829">
    <property type="term" value="C:cytosol"/>
    <property type="evidence" value="ECO:0007669"/>
    <property type="project" value="TreeGrafter"/>
</dbReference>
<dbReference type="GO" id="GO:0002098">
    <property type="term" value="P:tRNA wobble uridine modification"/>
    <property type="evidence" value="ECO:0007669"/>
    <property type="project" value="TreeGrafter"/>
</dbReference>
<feature type="binding site" evidence="10">
    <location>
        <position position="245"/>
    </location>
    <ligand>
        <name>K(+)</name>
        <dbReference type="ChEBI" id="CHEBI:29103"/>
    </ligand>
</feature>
<dbReference type="InterPro" id="IPR004520">
    <property type="entry name" value="GTPase_MnmE"/>
</dbReference>
<dbReference type="Gene3D" id="3.40.50.300">
    <property type="entry name" value="P-loop containing nucleotide triphosphate hydrolases"/>
    <property type="match status" value="1"/>
</dbReference>
<dbReference type="PANTHER" id="PTHR42714">
    <property type="entry name" value="TRNA MODIFICATION GTPASE GTPBP3"/>
    <property type="match status" value="1"/>
</dbReference>
<feature type="binding site" evidence="10">
    <location>
        <position position="442"/>
    </location>
    <ligand>
        <name>(6S)-5-formyl-5,6,7,8-tetrahydrofolate</name>
        <dbReference type="ChEBI" id="CHEBI:57457"/>
    </ligand>
</feature>
<dbReference type="HAMAP" id="MF_00379">
    <property type="entry name" value="GTPase_MnmE"/>
    <property type="match status" value="1"/>
</dbReference>
<dbReference type="Pfam" id="PF01926">
    <property type="entry name" value="MMR_HSR1"/>
    <property type="match status" value="1"/>
</dbReference>
<keyword evidence="8 10" id="KW-0630">Potassium</keyword>
<protein>
    <recommendedName>
        <fullName evidence="10">tRNA modification GTPase MnmE</fullName>
        <ecNumber evidence="10">3.6.-.-</ecNumber>
    </recommendedName>
</protein>
<comment type="function">
    <text evidence="10">Exhibits a very high intrinsic GTPase hydrolysis rate. Involved in the addition of a carboxymethylaminomethyl (cmnm) group at the wobble position (U34) of certain tRNAs, forming tRNA-cmnm(5)s(2)U34.</text>
</comment>
<keyword evidence="9 10" id="KW-0342">GTP-binding</keyword>
<proteinExistence type="inferred from homology"/>
<feature type="binding site" evidence="10">
    <location>
        <position position="22"/>
    </location>
    <ligand>
        <name>(6S)-5-formyl-5,6,7,8-tetrahydrofolate</name>
        <dbReference type="ChEBI" id="CHEBI:57457"/>
    </ligand>
</feature>
<dbReference type="InterPro" id="IPR025867">
    <property type="entry name" value="MnmE_helical"/>
</dbReference>
<dbReference type="GO" id="GO:0030488">
    <property type="term" value="P:tRNA methylation"/>
    <property type="evidence" value="ECO:0007669"/>
    <property type="project" value="TreeGrafter"/>
</dbReference>
<dbReference type="FunFam" id="3.40.50.300:FF:001376">
    <property type="entry name" value="tRNA modification GTPase MnmE"/>
    <property type="match status" value="1"/>
</dbReference>
<dbReference type="PANTHER" id="PTHR42714:SF2">
    <property type="entry name" value="TRNA MODIFICATION GTPASE GTPBP3, MITOCHONDRIAL"/>
    <property type="match status" value="1"/>
</dbReference>
<keyword evidence="2 10" id="KW-0963">Cytoplasm</keyword>
<feature type="binding site" evidence="10">
    <location>
        <position position="240"/>
    </location>
    <ligand>
        <name>K(+)</name>
        <dbReference type="ChEBI" id="CHEBI:29103"/>
    </ligand>
</feature>
<keyword evidence="7 10" id="KW-0460">Magnesium</keyword>
<dbReference type="NCBIfam" id="TIGR00231">
    <property type="entry name" value="small_GTP"/>
    <property type="match status" value="1"/>
</dbReference>
<evidence type="ECO:0000313" key="14">
    <source>
        <dbReference type="Proteomes" id="UP000245959"/>
    </source>
</evidence>
<evidence type="ECO:0000256" key="8">
    <source>
        <dbReference type="ARBA" id="ARBA00022958"/>
    </source>
</evidence>
<dbReference type="GO" id="GO:0005525">
    <property type="term" value="F:GTP binding"/>
    <property type="evidence" value="ECO:0007669"/>
    <property type="project" value="UniProtKB-UniRule"/>
</dbReference>
<evidence type="ECO:0000256" key="2">
    <source>
        <dbReference type="ARBA" id="ARBA00022490"/>
    </source>
</evidence>
<keyword evidence="4 10" id="KW-0479">Metal-binding</keyword>
<dbReference type="Pfam" id="PF12631">
    <property type="entry name" value="MnmE_helical"/>
    <property type="match status" value="1"/>
</dbReference>
<feature type="binding site" evidence="10">
    <location>
        <position position="246"/>
    </location>
    <ligand>
        <name>Mg(2+)</name>
        <dbReference type="ChEBI" id="CHEBI:18420"/>
    </ligand>
</feature>
<reference evidence="13 14" key="1">
    <citation type="submission" date="2018-04" db="EMBL/GenBank/DDBJ databases">
        <title>Genomic Encyclopedia of Type Strains, Phase IV (KMG-IV): sequencing the most valuable type-strain genomes for metagenomic binning, comparative biology and taxonomic classification.</title>
        <authorList>
            <person name="Goeker M."/>
        </authorList>
    </citation>
    <scope>NUCLEOTIDE SEQUENCE [LARGE SCALE GENOMIC DNA]</scope>
    <source>
        <strain evidence="13 14">DSM 14823</strain>
    </source>
</reference>
<feature type="binding site" evidence="10">
    <location>
        <begin position="265"/>
        <end position="268"/>
    </location>
    <ligand>
        <name>GTP</name>
        <dbReference type="ChEBI" id="CHEBI:37565"/>
    </ligand>
</feature>
<dbReference type="NCBIfam" id="TIGR00450">
    <property type="entry name" value="mnmE_trmE_thdF"/>
    <property type="match status" value="1"/>
</dbReference>
<feature type="binding site" evidence="10">
    <location>
        <position position="221"/>
    </location>
    <ligand>
        <name>K(+)</name>
        <dbReference type="ChEBI" id="CHEBI:29103"/>
    </ligand>
</feature>
<dbReference type="InterPro" id="IPR027368">
    <property type="entry name" value="MnmE_dom2"/>
</dbReference>
<evidence type="ECO:0000256" key="1">
    <source>
        <dbReference type="ARBA" id="ARBA00011043"/>
    </source>
</evidence>